<evidence type="ECO:0000313" key="5">
    <source>
        <dbReference type="Proteomes" id="UP000076078"/>
    </source>
</evidence>
<feature type="coiled-coil region" evidence="1">
    <location>
        <begin position="119"/>
        <end position="160"/>
    </location>
</feature>
<dbReference type="EMBL" id="LODT01000037">
    <property type="protein sequence ID" value="KYQ90466.1"/>
    <property type="molecule type" value="Genomic_DNA"/>
</dbReference>
<feature type="region of interest" description="Disordered" evidence="2">
    <location>
        <begin position="175"/>
        <end position="194"/>
    </location>
</feature>
<feature type="compositionally biased region" description="Polar residues" evidence="2">
    <location>
        <begin position="1"/>
        <end position="10"/>
    </location>
</feature>
<feature type="region of interest" description="Disordered" evidence="2">
    <location>
        <begin position="384"/>
        <end position="422"/>
    </location>
</feature>
<sequence length="683" mass="79966">MNSWRNSNINVPKPDRRTTTTTHNKQYQQQQQQHQQQQQYKVDDENLIKKSDWKFLMNVETSNIIRDNDIKTLQKVIEILGYNHFDAYALDGKFRYLDQDMFKILNLSQLSIEYLLSMNRDYELEQKRYHSRLNSLEQQLQTLNIKYQRQSDELALLNRERLMELSLKIERSINNNNNNNNNNGNINRSSYGVTNSNFQTENKSIDDQLYTGRLIRNSNMNNINNSSNVFSSKRGVGGVGGGGSHIHHFENQYQDRQSISNIRDLIKDEIDIQFNRDMISETVQMELHQFREDLMKMDEQKFKIMEKDKKRIVQLNKRIDSFLQRVERMEDILENLTNLEVDDENQHLQQQQQLPQTPNNQVHTPNQNSQIFQQHLQQQQQQQLYNLQQQQQQQQQQHLQNLNNNNSSPTNSSSNAQSDSDVLQPRQPIYVGMLNRPYRLPCFIRHSNESIMAEREILENSLMEKISQKGIIEEDGLSKKDLNHFLTQLEKERKFDENYQEQIDMRQQLEIFMDGIIVGQLYKYLDPSQEQQQQIEQQQQFQSSSNTTLSNTSSNRLDSYSTPSNSSSSLLNQVVKTPNIDIFHPPISTIQQLQPSTPSLLKESTDSKKQSNTTTTTTTTTSTTLTNDRIDLASFEVSSTEDDTMTESSTLQKTNTSKNSMSLNRNFDDEDEVDDVDDDDYDE</sequence>
<feature type="region of interest" description="Disordered" evidence="2">
    <location>
        <begin position="635"/>
        <end position="683"/>
    </location>
</feature>
<feature type="region of interest" description="Disordered" evidence="2">
    <location>
        <begin position="586"/>
        <end position="622"/>
    </location>
</feature>
<keyword evidence="1" id="KW-0175">Coiled coil</keyword>
<feature type="domain" description="Cilium assembly protein DZIP1 N-terminal" evidence="3">
    <location>
        <begin position="50"/>
        <end position="160"/>
    </location>
</feature>
<feature type="compositionally biased region" description="Polar residues" evidence="2">
    <location>
        <begin position="588"/>
        <end position="599"/>
    </location>
</feature>
<name>A0A151Z958_TIELA</name>
<feature type="compositionally biased region" description="Low complexity" evidence="2">
    <location>
        <begin position="532"/>
        <end position="569"/>
    </location>
</feature>
<evidence type="ECO:0000259" key="3">
    <source>
        <dbReference type="Pfam" id="PF13815"/>
    </source>
</evidence>
<dbReference type="AlphaFoldDB" id="A0A151Z958"/>
<organism evidence="4 5">
    <name type="scientific">Tieghemostelium lacteum</name>
    <name type="common">Slime mold</name>
    <name type="synonym">Dictyostelium lacteum</name>
    <dbReference type="NCBI Taxonomy" id="361077"/>
    <lineage>
        <taxon>Eukaryota</taxon>
        <taxon>Amoebozoa</taxon>
        <taxon>Evosea</taxon>
        <taxon>Eumycetozoa</taxon>
        <taxon>Dictyostelia</taxon>
        <taxon>Dictyosteliales</taxon>
        <taxon>Raperosteliaceae</taxon>
        <taxon>Tieghemostelium</taxon>
    </lineage>
</organism>
<feature type="region of interest" description="Disordered" evidence="2">
    <location>
        <begin position="344"/>
        <end position="366"/>
    </location>
</feature>
<feature type="region of interest" description="Disordered" evidence="2">
    <location>
        <begin position="532"/>
        <end position="570"/>
    </location>
</feature>
<dbReference type="InParanoid" id="A0A151Z958"/>
<evidence type="ECO:0000256" key="1">
    <source>
        <dbReference type="SAM" id="Coils"/>
    </source>
</evidence>
<comment type="caution">
    <text evidence="4">The sequence shown here is derived from an EMBL/GenBank/DDBJ whole genome shotgun (WGS) entry which is preliminary data.</text>
</comment>
<evidence type="ECO:0000256" key="2">
    <source>
        <dbReference type="SAM" id="MobiDB-lite"/>
    </source>
</evidence>
<accession>A0A151Z958</accession>
<feature type="compositionally biased region" description="Acidic residues" evidence="2">
    <location>
        <begin position="668"/>
        <end position="683"/>
    </location>
</feature>
<feature type="region of interest" description="Disordered" evidence="2">
    <location>
        <begin position="1"/>
        <end position="34"/>
    </location>
</feature>
<dbReference type="InterPro" id="IPR032714">
    <property type="entry name" value="DZIP1_N"/>
</dbReference>
<feature type="compositionally biased region" description="Low complexity" evidence="2">
    <location>
        <begin position="175"/>
        <end position="187"/>
    </location>
</feature>
<reference evidence="4 5" key="1">
    <citation type="submission" date="2015-12" db="EMBL/GenBank/DDBJ databases">
        <title>Dictyostelia acquired genes for synthesis and detection of signals that induce cell-type specialization by lateral gene transfer from prokaryotes.</title>
        <authorList>
            <person name="Gloeckner G."/>
            <person name="Schaap P."/>
        </authorList>
    </citation>
    <scope>NUCLEOTIDE SEQUENCE [LARGE SCALE GENOMIC DNA]</scope>
    <source>
        <strain evidence="4 5">TK</strain>
    </source>
</reference>
<feature type="compositionally biased region" description="Low complexity" evidence="2">
    <location>
        <begin position="613"/>
        <end position="622"/>
    </location>
</feature>
<feature type="compositionally biased region" description="Low complexity" evidence="2">
    <location>
        <begin position="384"/>
        <end position="418"/>
    </location>
</feature>
<dbReference type="Proteomes" id="UP000076078">
    <property type="component" value="Unassembled WGS sequence"/>
</dbReference>
<dbReference type="Pfam" id="PF13815">
    <property type="entry name" value="Dzip-like_N"/>
    <property type="match status" value="1"/>
</dbReference>
<dbReference type="OrthoDB" id="21656at2759"/>
<protein>
    <recommendedName>
        <fullName evidence="3">Cilium assembly protein DZIP1 N-terminal domain-containing protein</fullName>
    </recommendedName>
</protein>
<proteinExistence type="predicted"/>
<evidence type="ECO:0000313" key="4">
    <source>
        <dbReference type="EMBL" id="KYQ90466.1"/>
    </source>
</evidence>
<feature type="compositionally biased region" description="Polar residues" evidence="2">
    <location>
        <begin position="651"/>
        <end position="665"/>
    </location>
</feature>
<dbReference type="STRING" id="361077.A0A151Z958"/>
<keyword evidence="5" id="KW-1185">Reference proteome</keyword>
<gene>
    <name evidence="4" type="ORF">DLAC_09089</name>
</gene>
<feature type="compositionally biased region" description="Low complexity" evidence="2">
    <location>
        <begin position="347"/>
        <end position="366"/>
    </location>
</feature>